<proteinExistence type="predicted"/>
<organism evidence="2 3">
    <name type="scientific">Mucilaginibacter gracilis</name>
    <dbReference type="NCBI Taxonomy" id="423350"/>
    <lineage>
        <taxon>Bacteria</taxon>
        <taxon>Pseudomonadati</taxon>
        <taxon>Bacteroidota</taxon>
        <taxon>Sphingobacteriia</taxon>
        <taxon>Sphingobacteriales</taxon>
        <taxon>Sphingobacteriaceae</taxon>
        <taxon>Mucilaginibacter</taxon>
    </lineage>
</organism>
<dbReference type="OrthoDB" id="9800461at2"/>
<keyword evidence="3" id="KW-1185">Reference proteome</keyword>
<protein>
    <submittedName>
        <fullName evidence="2">Uncharacterized protein YdeI (YjbR/CyaY-like superfamily)</fullName>
    </submittedName>
</protein>
<feature type="domain" description="YdhG-like" evidence="1">
    <location>
        <begin position="20"/>
        <end position="115"/>
    </location>
</feature>
<evidence type="ECO:0000259" key="1">
    <source>
        <dbReference type="Pfam" id="PF08818"/>
    </source>
</evidence>
<evidence type="ECO:0000313" key="2">
    <source>
        <dbReference type="EMBL" id="RKR80027.1"/>
    </source>
</evidence>
<dbReference type="RefSeq" id="WP_121195662.1">
    <property type="nucleotide sequence ID" value="NZ_RBKU01000001.1"/>
</dbReference>
<reference evidence="2 3" key="1">
    <citation type="submission" date="2018-10" db="EMBL/GenBank/DDBJ databases">
        <title>Genomic Encyclopedia of Archaeal and Bacterial Type Strains, Phase II (KMG-II): from individual species to whole genera.</title>
        <authorList>
            <person name="Goeker M."/>
        </authorList>
    </citation>
    <scope>NUCLEOTIDE SEQUENCE [LARGE SCALE GENOMIC DNA]</scope>
    <source>
        <strain evidence="2 3">DSM 18602</strain>
    </source>
</reference>
<dbReference type="AlphaFoldDB" id="A0A495ITE2"/>
<dbReference type="EMBL" id="RBKU01000001">
    <property type="protein sequence ID" value="RKR80027.1"/>
    <property type="molecule type" value="Genomic_DNA"/>
</dbReference>
<dbReference type="Gene3D" id="3.90.1150.200">
    <property type="match status" value="1"/>
</dbReference>
<dbReference type="Pfam" id="PF08818">
    <property type="entry name" value="DUF1801"/>
    <property type="match status" value="1"/>
</dbReference>
<sequence>MEPFDPRVDAYIAKSADFAKPILNHIRNIVHKARPGITETIKWGMPFFDYQGTVCQMAAFKQHCGFGFWKASRLSDPHQVLNNGEEASAGSFGRIYSLSDLPADDILIAYIQEAIQLNTNGEKGGMKIKQEKPATAIKKEIPVPEEFLTALDANPAADEHFSKFSPSKQREYLEWFADTKSEATRSKRIATAIEWIAEGKSRHWKYHS</sequence>
<evidence type="ECO:0000313" key="3">
    <source>
        <dbReference type="Proteomes" id="UP000268007"/>
    </source>
</evidence>
<accession>A0A495ITE2</accession>
<name>A0A495ITE2_9SPHI</name>
<dbReference type="Proteomes" id="UP000268007">
    <property type="component" value="Unassembled WGS sequence"/>
</dbReference>
<comment type="caution">
    <text evidence="2">The sequence shown here is derived from an EMBL/GenBank/DDBJ whole genome shotgun (WGS) entry which is preliminary data.</text>
</comment>
<dbReference type="Pfam" id="PF13376">
    <property type="entry name" value="OmdA"/>
    <property type="match status" value="1"/>
</dbReference>
<gene>
    <name evidence="2" type="ORF">BDD43_0116</name>
</gene>
<dbReference type="InterPro" id="IPR014922">
    <property type="entry name" value="YdhG-like"/>
</dbReference>
<dbReference type="SUPFAM" id="SSF159888">
    <property type="entry name" value="YdhG-like"/>
    <property type="match status" value="1"/>
</dbReference>